<dbReference type="Proteomes" id="UP000184497">
    <property type="component" value="Unassembled WGS sequence"/>
</dbReference>
<reference evidence="2" key="1">
    <citation type="submission" date="2016-11" db="EMBL/GenBank/DDBJ databases">
        <authorList>
            <person name="Varghese N."/>
            <person name="Submissions S."/>
        </authorList>
    </citation>
    <scope>NUCLEOTIDE SEQUENCE [LARGE SCALE GENOMIC DNA]</scope>
    <source>
        <strain evidence="2">CGMCC 1.10835</strain>
    </source>
</reference>
<proteinExistence type="predicted"/>
<dbReference type="RefSeq" id="WP_072796361.1">
    <property type="nucleotide sequence ID" value="NZ_FRAQ01000001.1"/>
</dbReference>
<dbReference type="Gene3D" id="3.40.50.1820">
    <property type="entry name" value="alpha/beta hydrolase"/>
    <property type="match status" value="1"/>
</dbReference>
<evidence type="ECO:0000313" key="2">
    <source>
        <dbReference type="Proteomes" id="UP000184497"/>
    </source>
</evidence>
<dbReference type="InterPro" id="IPR029058">
    <property type="entry name" value="AB_hydrolase_fold"/>
</dbReference>
<dbReference type="AlphaFoldDB" id="A0A1M6R411"/>
<organism evidence="1 2">
    <name type="scientific">Marinobacter antarcticus</name>
    <dbReference type="NCBI Taxonomy" id="564117"/>
    <lineage>
        <taxon>Bacteria</taxon>
        <taxon>Pseudomonadati</taxon>
        <taxon>Pseudomonadota</taxon>
        <taxon>Gammaproteobacteria</taxon>
        <taxon>Pseudomonadales</taxon>
        <taxon>Marinobacteraceae</taxon>
        <taxon>Marinobacter</taxon>
    </lineage>
</organism>
<name>A0A1M6R411_9GAMM</name>
<protein>
    <recommendedName>
        <fullName evidence="3">Alpha/beta hydrolase</fullName>
    </recommendedName>
</protein>
<gene>
    <name evidence="1" type="ORF">SAMN05216369_1296</name>
</gene>
<evidence type="ECO:0008006" key="3">
    <source>
        <dbReference type="Google" id="ProtNLM"/>
    </source>
</evidence>
<accession>A0A1M6R411</accession>
<dbReference type="STRING" id="564117.SAMN05216369_1296"/>
<evidence type="ECO:0000313" key="1">
    <source>
        <dbReference type="EMBL" id="SHK27163.1"/>
    </source>
</evidence>
<sequence>MKPGHNDKPTVLLVHGMWSTEGTLSDVRDAFVEEGYQVEALCLPYHYPKAEHCFPAGSL</sequence>
<keyword evidence="2" id="KW-1185">Reference proteome</keyword>
<dbReference type="OrthoDB" id="9806902at2"/>
<dbReference type="EMBL" id="FRAQ01000001">
    <property type="protein sequence ID" value="SHK27163.1"/>
    <property type="molecule type" value="Genomic_DNA"/>
</dbReference>
<dbReference type="SUPFAM" id="SSF53474">
    <property type="entry name" value="alpha/beta-Hydrolases"/>
    <property type="match status" value="1"/>
</dbReference>